<comment type="caution">
    <text evidence="1">The sequence shown here is derived from an EMBL/GenBank/DDBJ whole genome shotgun (WGS) entry which is preliminary data.</text>
</comment>
<evidence type="ECO:0000313" key="1">
    <source>
        <dbReference type="EMBL" id="MBL4936636.1"/>
    </source>
</evidence>
<gene>
    <name evidence="1" type="ORF">JK636_12795</name>
</gene>
<keyword evidence="2" id="KW-1185">Reference proteome</keyword>
<name>A0ABS1TDC5_9CLOT</name>
<dbReference type="EMBL" id="JAESWC010000007">
    <property type="protein sequence ID" value="MBL4936636.1"/>
    <property type="molecule type" value="Genomic_DNA"/>
</dbReference>
<dbReference type="RefSeq" id="WP_202749389.1">
    <property type="nucleotide sequence ID" value="NZ_JAESWC010000007.1"/>
</dbReference>
<reference evidence="1 2" key="1">
    <citation type="submission" date="2021-01" db="EMBL/GenBank/DDBJ databases">
        <title>Genome public.</title>
        <authorList>
            <person name="Liu C."/>
            <person name="Sun Q."/>
        </authorList>
    </citation>
    <scope>NUCLEOTIDE SEQUENCE [LARGE SCALE GENOMIC DNA]</scope>
    <source>
        <strain evidence="1 2">YIM B02515</strain>
    </source>
</reference>
<proteinExistence type="predicted"/>
<sequence>MSKKLTAAQLRMAALGNNMIEAGAEIYSNPEVRDKIKDNLKDKNKKE</sequence>
<accession>A0ABS1TDC5</accession>
<dbReference type="Proteomes" id="UP000632377">
    <property type="component" value="Unassembled WGS sequence"/>
</dbReference>
<evidence type="ECO:0000313" key="2">
    <source>
        <dbReference type="Proteomes" id="UP000632377"/>
    </source>
</evidence>
<organism evidence="1 2">
    <name type="scientific">Clostridium rhizosphaerae</name>
    <dbReference type="NCBI Taxonomy" id="2803861"/>
    <lineage>
        <taxon>Bacteria</taxon>
        <taxon>Bacillati</taxon>
        <taxon>Bacillota</taxon>
        <taxon>Clostridia</taxon>
        <taxon>Eubacteriales</taxon>
        <taxon>Clostridiaceae</taxon>
        <taxon>Clostridium</taxon>
    </lineage>
</organism>
<protein>
    <submittedName>
        <fullName evidence="1">Uncharacterized protein</fullName>
    </submittedName>
</protein>